<reference evidence="1" key="1">
    <citation type="submission" date="2021-02" db="EMBL/GenBank/DDBJ databases">
        <authorList>
            <person name="Nowell W R."/>
        </authorList>
    </citation>
    <scope>NUCLEOTIDE SEQUENCE</scope>
</reference>
<evidence type="ECO:0008006" key="4">
    <source>
        <dbReference type="Google" id="ProtNLM"/>
    </source>
</evidence>
<proteinExistence type="predicted"/>
<dbReference type="EMBL" id="CAJNOQ010007049">
    <property type="protein sequence ID" value="CAF1156094.1"/>
    <property type="molecule type" value="Genomic_DNA"/>
</dbReference>
<keyword evidence="3" id="KW-1185">Reference proteome</keyword>
<evidence type="ECO:0000313" key="3">
    <source>
        <dbReference type="Proteomes" id="UP000663829"/>
    </source>
</evidence>
<dbReference type="Proteomes" id="UP000663829">
    <property type="component" value="Unassembled WGS sequence"/>
</dbReference>
<accession>A0A814T2C9</accession>
<dbReference type="EMBL" id="CAJOBC010007048">
    <property type="protein sequence ID" value="CAF3919541.1"/>
    <property type="molecule type" value="Genomic_DNA"/>
</dbReference>
<dbReference type="OrthoDB" id="9990563at2759"/>
<dbReference type="AlphaFoldDB" id="A0A814T2C9"/>
<protein>
    <recommendedName>
        <fullName evidence="4">F-box domain-containing protein</fullName>
    </recommendedName>
</protein>
<organism evidence="1 3">
    <name type="scientific">Didymodactylos carnosus</name>
    <dbReference type="NCBI Taxonomy" id="1234261"/>
    <lineage>
        <taxon>Eukaryota</taxon>
        <taxon>Metazoa</taxon>
        <taxon>Spiralia</taxon>
        <taxon>Gnathifera</taxon>
        <taxon>Rotifera</taxon>
        <taxon>Eurotatoria</taxon>
        <taxon>Bdelloidea</taxon>
        <taxon>Philodinida</taxon>
        <taxon>Philodinidae</taxon>
        <taxon>Didymodactylos</taxon>
    </lineage>
</organism>
<name>A0A814T2C9_9BILA</name>
<evidence type="ECO:0000313" key="1">
    <source>
        <dbReference type="EMBL" id="CAF1156094.1"/>
    </source>
</evidence>
<gene>
    <name evidence="1" type="ORF">GPM918_LOCUS21434</name>
    <name evidence="2" type="ORF">SRO942_LOCUS21431</name>
</gene>
<sequence>MVDVPVEICIKASSLQLPLTPQATDFNIQFLAVTPYHIECAMRRTSAVNPVTYDCLNTFIPTITTQIVSIRLSNKDTPRQIDSFFSSFSLKNFIRLKSLTLINVTSNETMNKILINLLFVKDLSHLSMIDSKFITNEIYEKVCKIIFVERYFKFLTNCQLSHYQLPSTTTSIPLCNIKQLTIRLHYFNDLVFLLDRCPQIQQLTAKICYKAFITEKKEIPAISSVSSLQYMNLYLGHHISFNKFEKLCEKVPNIKHLSCSVTHLSFTDGQRWENLIATCFLSLSDFHLLFQFGDPVPSHVNITNIIEKFQTRFWLDKNWYFICDYCPNTRTTLALYSIPYQSEDIAPLINTYITTSSLTMIYDKVEILFLKFSAMRHLNTQRIYPNVSTLVLLNEDDMGELMTIPFASTPFISDIGKIIVWENIRNLNYLCYNYELLMDVFKYATNITSLQLFFDYFKNTLNDENTLFINIKKLELINSDFEVTAIEKLSKLFLQLEYLAIEIEEDYALYTILPLLVTHVSNMSYLSIRIYSTEHWEQEIECWLTSNILFNNFYVDFDTCCLRLWCK</sequence>
<dbReference type="Proteomes" id="UP000681722">
    <property type="component" value="Unassembled WGS sequence"/>
</dbReference>
<comment type="caution">
    <text evidence="1">The sequence shown here is derived from an EMBL/GenBank/DDBJ whole genome shotgun (WGS) entry which is preliminary data.</text>
</comment>
<evidence type="ECO:0000313" key="2">
    <source>
        <dbReference type="EMBL" id="CAF3919541.1"/>
    </source>
</evidence>